<feature type="region of interest" description="Disordered" evidence="2">
    <location>
        <begin position="106"/>
        <end position="127"/>
    </location>
</feature>
<dbReference type="EMBL" id="NBIV01000024">
    <property type="protein sequence ID" value="PXF47482.1"/>
    <property type="molecule type" value="Genomic_DNA"/>
</dbReference>
<keyword evidence="1" id="KW-0175">Coiled coil</keyword>
<feature type="compositionally biased region" description="Pro residues" evidence="2">
    <location>
        <begin position="32"/>
        <end position="41"/>
    </location>
</feature>
<proteinExistence type="predicted"/>
<keyword evidence="4" id="KW-1185">Reference proteome</keyword>
<evidence type="ECO:0000256" key="1">
    <source>
        <dbReference type="SAM" id="Coils"/>
    </source>
</evidence>
<feature type="compositionally biased region" description="Basic and acidic residues" evidence="2">
    <location>
        <begin position="488"/>
        <end position="501"/>
    </location>
</feature>
<feature type="coiled-coil region" evidence="1">
    <location>
        <begin position="164"/>
        <end position="240"/>
    </location>
</feature>
<reference evidence="3 4" key="1">
    <citation type="journal article" date="2018" name="Mol. Biol. Evol.">
        <title>Analysis of the draft genome of the red seaweed Gracilariopsis chorda provides insights into genome size evolution in Rhodophyta.</title>
        <authorList>
            <person name="Lee J."/>
            <person name="Yang E.C."/>
            <person name="Graf L."/>
            <person name="Yang J.H."/>
            <person name="Qiu H."/>
            <person name="Zel Zion U."/>
            <person name="Chan C.X."/>
            <person name="Stephens T.G."/>
            <person name="Weber A.P.M."/>
            <person name="Boo G.H."/>
            <person name="Boo S.M."/>
            <person name="Kim K.M."/>
            <person name="Shin Y."/>
            <person name="Jung M."/>
            <person name="Lee S.J."/>
            <person name="Yim H.S."/>
            <person name="Lee J.H."/>
            <person name="Bhattacharya D."/>
            <person name="Yoon H.S."/>
        </authorList>
    </citation>
    <scope>NUCLEOTIDE SEQUENCE [LARGE SCALE GENOMIC DNA]</scope>
    <source>
        <strain evidence="3 4">SKKU-2015</strain>
        <tissue evidence="3">Whole body</tissue>
    </source>
</reference>
<feature type="region of interest" description="Disordered" evidence="2">
    <location>
        <begin position="25"/>
        <end position="64"/>
    </location>
</feature>
<accession>A0A2V3IZ94</accession>
<evidence type="ECO:0000313" key="4">
    <source>
        <dbReference type="Proteomes" id="UP000247409"/>
    </source>
</evidence>
<feature type="compositionally biased region" description="Basic and acidic residues" evidence="2">
    <location>
        <begin position="432"/>
        <end position="450"/>
    </location>
</feature>
<feature type="compositionally biased region" description="Basic and acidic residues" evidence="2">
    <location>
        <begin position="106"/>
        <end position="124"/>
    </location>
</feature>
<feature type="compositionally biased region" description="Polar residues" evidence="2">
    <location>
        <begin position="415"/>
        <end position="425"/>
    </location>
</feature>
<dbReference type="AlphaFoldDB" id="A0A2V3IZ94"/>
<gene>
    <name evidence="3" type="ORF">BWQ96_02813</name>
</gene>
<feature type="region of interest" description="Disordered" evidence="2">
    <location>
        <begin position="488"/>
        <end position="521"/>
    </location>
</feature>
<protein>
    <submittedName>
        <fullName evidence="3">Uncharacterized protein</fullName>
    </submittedName>
</protein>
<evidence type="ECO:0000256" key="2">
    <source>
        <dbReference type="SAM" id="MobiDB-lite"/>
    </source>
</evidence>
<feature type="region of interest" description="Disordered" evidence="2">
    <location>
        <begin position="414"/>
        <end position="467"/>
    </location>
</feature>
<organism evidence="3 4">
    <name type="scientific">Gracilariopsis chorda</name>
    <dbReference type="NCBI Taxonomy" id="448386"/>
    <lineage>
        <taxon>Eukaryota</taxon>
        <taxon>Rhodophyta</taxon>
        <taxon>Florideophyceae</taxon>
        <taxon>Rhodymeniophycidae</taxon>
        <taxon>Gracilariales</taxon>
        <taxon>Gracilariaceae</taxon>
        <taxon>Gracilariopsis</taxon>
    </lineage>
</organism>
<feature type="coiled-coil region" evidence="1">
    <location>
        <begin position="336"/>
        <end position="370"/>
    </location>
</feature>
<name>A0A2V3IZ94_9FLOR</name>
<dbReference type="OrthoDB" id="10417578at2759"/>
<evidence type="ECO:0000313" key="3">
    <source>
        <dbReference type="EMBL" id="PXF47482.1"/>
    </source>
</evidence>
<sequence length="602" mass="67968">MTTATPLDGTPSLRSVRDKYLALLLSGNPSSTAPPPPPQTPWTPGQHLPQAPAVHWASPVTPAPTENDVRLAEIAASLVAAGNTEKRHTDAIRRLAGQLDRSERKIRQLQRRDRVSSRTHRESAPRVSFGEAKRNIRFTPRTPKYDIPVRRAASEDPHRASQRYDEANSLNDREYEELQALRRERLHWLKARDRSEKEADRLSTMLADIKRNTQRLLEERHNHLKVIARLQDEVSEYKRDVNFTDEGPKFRSGRVNNIENVTPPRARERAQHPPVSVFQSHSAYAELDPGDITRGPERDNIEHHWQAHPAASSSRRRYFHDVEQVSPSPIVHSRREQELKEELRLVIEENGKLTERISSLEHECTELVKRVRFGSPPFARDQDEHLGLAKGRLSEDVHHPGATLGVQHEAPHLGTNVQLESQPLVESTPVREVPHRDIQESSHPNQERKQAPTAAPSIERPPSPSITDGLARLLAEVDVLEGVSQAIHFERSPSEADRMQDTTEIPDLNEEQTPSGRAERKTVPIASDSPRQVLLETVHRLGRIRSSLSLKYGKWLEAVANDETNACEETQLSLGSVQTPPPNQEVTTASMNTEVINKLIEN</sequence>
<dbReference type="Proteomes" id="UP000247409">
    <property type="component" value="Unassembled WGS sequence"/>
</dbReference>
<comment type="caution">
    <text evidence="3">The sequence shown here is derived from an EMBL/GenBank/DDBJ whole genome shotgun (WGS) entry which is preliminary data.</text>
</comment>